<evidence type="ECO:0000313" key="1">
    <source>
        <dbReference type="EMBL" id="GBP35225.1"/>
    </source>
</evidence>
<protein>
    <submittedName>
        <fullName evidence="1">Uncharacterized protein</fullName>
    </submittedName>
</protein>
<dbReference type="AlphaFoldDB" id="A0A4C1VC86"/>
<gene>
    <name evidence="1" type="ORF">EVAR_18351_1</name>
</gene>
<sequence>MHQAAVLPEIDRECGFADNVEDLVSSSAPEPLPTEYPQNGSIGRALLGSVIVLVPTEVATGCDMNNTRVTPQPREHANERIIMSYATLRRTC</sequence>
<dbReference type="Proteomes" id="UP000299102">
    <property type="component" value="Unassembled WGS sequence"/>
</dbReference>
<accession>A0A4C1VC86</accession>
<keyword evidence="2" id="KW-1185">Reference proteome</keyword>
<proteinExistence type="predicted"/>
<name>A0A4C1VC86_EUMVA</name>
<dbReference type="EMBL" id="BGZK01000300">
    <property type="protein sequence ID" value="GBP35225.1"/>
    <property type="molecule type" value="Genomic_DNA"/>
</dbReference>
<reference evidence="1 2" key="1">
    <citation type="journal article" date="2019" name="Commun. Biol.">
        <title>The bagworm genome reveals a unique fibroin gene that provides high tensile strength.</title>
        <authorList>
            <person name="Kono N."/>
            <person name="Nakamura H."/>
            <person name="Ohtoshi R."/>
            <person name="Tomita M."/>
            <person name="Numata K."/>
            <person name="Arakawa K."/>
        </authorList>
    </citation>
    <scope>NUCLEOTIDE SEQUENCE [LARGE SCALE GENOMIC DNA]</scope>
</reference>
<evidence type="ECO:0000313" key="2">
    <source>
        <dbReference type="Proteomes" id="UP000299102"/>
    </source>
</evidence>
<organism evidence="1 2">
    <name type="scientific">Eumeta variegata</name>
    <name type="common">Bagworm moth</name>
    <name type="synonym">Eumeta japonica</name>
    <dbReference type="NCBI Taxonomy" id="151549"/>
    <lineage>
        <taxon>Eukaryota</taxon>
        <taxon>Metazoa</taxon>
        <taxon>Ecdysozoa</taxon>
        <taxon>Arthropoda</taxon>
        <taxon>Hexapoda</taxon>
        <taxon>Insecta</taxon>
        <taxon>Pterygota</taxon>
        <taxon>Neoptera</taxon>
        <taxon>Endopterygota</taxon>
        <taxon>Lepidoptera</taxon>
        <taxon>Glossata</taxon>
        <taxon>Ditrysia</taxon>
        <taxon>Tineoidea</taxon>
        <taxon>Psychidae</taxon>
        <taxon>Oiketicinae</taxon>
        <taxon>Eumeta</taxon>
    </lineage>
</organism>
<comment type="caution">
    <text evidence="1">The sequence shown here is derived from an EMBL/GenBank/DDBJ whole genome shotgun (WGS) entry which is preliminary data.</text>
</comment>